<evidence type="ECO:0000313" key="2">
    <source>
        <dbReference type="Proteomes" id="UP000479300"/>
    </source>
</evidence>
<dbReference type="InterPro" id="IPR009493">
    <property type="entry name" value="P2_GpE"/>
</dbReference>
<evidence type="ECO:0000313" key="1">
    <source>
        <dbReference type="EMBL" id="NDL38743.1"/>
    </source>
</evidence>
<name>A0A6L9JJ16_PHOLM</name>
<comment type="caution">
    <text evidence="1">The sequence shown here is derived from an EMBL/GenBank/DDBJ whole genome shotgun (WGS) entry which is preliminary data.</text>
</comment>
<dbReference type="Proteomes" id="UP000479300">
    <property type="component" value="Unassembled WGS sequence"/>
</dbReference>
<reference evidence="1 2" key="1">
    <citation type="submission" date="2019-12" db="EMBL/GenBank/DDBJ databases">
        <title>Engineering Photorhabdus to improve their lethality against agricultural pests.</title>
        <authorList>
            <person name="Machado R.A.R."/>
        </authorList>
    </citation>
    <scope>NUCLEOTIDE SEQUENCE [LARGE SCALE GENOMIC DNA]</scope>
    <source>
        <strain evidence="1 2">EN01</strain>
    </source>
</reference>
<gene>
    <name evidence="1" type="ORF">GPY51_08105</name>
</gene>
<protein>
    <submittedName>
        <fullName evidence="1">GpE family phage tail protein</fullName>
    </submittedName>
</protein>
<dbReference type="AlphaFoldDB" id="A0A6L9JJ16"/>
<dbReference type="Pfam" id="PF06528">
    <property type="entry name" value="Phage_P2_GpE"/>
    <property type="match status" value="1"/>
</dbReference>
<sequence length="38" mass="4329">MADIATVFHWAPSEYDAMSVPELLKWHERAVARAGRES</sequence>
<proteinExistence type="predicted"/>
<dbReference type="EMBL" id="WSFA01000015">
    <property type="protein sequence ID" value="NDL38743.1"/>
    <property type="molecule type" value="Genomic_DNA"/>
</dbReference>
<organism evidence="1 2">
    <name type="scientific">Photorhabdus laumondii subsp. laumondii</name>
    <name type="common">Photorhabdus luminescens subsp. laumondii</name>
    <dbReference type="NCBI Taxonomy" id="141679"/>
    <lineage>
        <taxon>Bacteria</taxon>
        <taxon>Pseudomonadati</taxon>
        <taxon>Pseudomonadota</taxon>
        <taxon>Gammaproteobacteria</taxon>
        <taxon>Enterobacterales</taxon>
        <taxon>Morganellaceae</taxon>
        <taxon>Photorhabdus</taxon>
    </lineage>
</organism>
<accession>A0A6L9JJ16</accession>